<dbReference type="NCBIfam" id="TIGR00278">
    <property type="entry name" value="membrane protein insertion efficiency factor YidD"/>
    <property type="match status" value="1"/>
</dbReference>
<dbReference type="GO" id="GO:0005886">
    <property type="term" value="C:plasma membrane"/>
    <property type="evidence" value="ECO:0007669"/>
    <property type="project" value="UniProtKB-SubCell"/>
</dbReference>
<keyword evidence="1" id="KW-0472">Membrane</keyword>
<gene>
    <name evidence="2" type="primary">yidD</name>
    <name evidence="2" type="ORF">JIN87_02655</name>
</gene>
<sequence length="95" mass="11004">MAGVFIFLVRLYQWTLSPLKNAVFGASAACRYKPTCSHYAIECFRTLPFVRALRLATWRLLRCNPWGGYGWDPVPKMVYRDRGDGKPVRSLKDYL</sequence>
<comment type="similarity">
    <text evidence="1">Belongs to the UPF0161 family.</text>
</comment>
<comment type="function">
    <text evidence="1">Could be involved in insertion of integral membrane proteins into the membrane.</text>
</comment>
<accession>A0A934VPP9</accession>
<evidence type="ECO:0000313" key="2">
    <source>
        <dbReference type="EMBL" id="MBK1875749.1"/>
    </source>
</evidence>
<dbReference type="InterPro" id="IPR002696">
    <property type="entry name" value="Membr_insert_effic_factor_YidD"/>
</dbReference>
<evidence type="ECO:0000313" key="3">
    <source>
        <dbReference type="Proteomes" id="UP000617628"/>
    </source>
</evidence>
<dbReference type="AlphaFoldDB" id="A0A934VPP9"/>
<dbReference type="Proteomes" id="UP000617628">
    <property type="component" value="Unassembled WGS sequence"/>
</dbReference>
<keyword evidence="1" id="KW-1003">Cell membrane</keyword>
<reference evidence="2" key="1">
    <citation type="submission" date="2021-01" db="EMBL/GenBank/DDBJ databases">
        <title>Modified the classification status of verrucomicrobia.</title>
        <authorList>
            <person name="Feng X."/>
        </authorList>
    </citation>
    <scope>NUCLEOTIDE SEQUENCE</scope>
    <source>
        <strain evidence="2">KCTC 13126</strain>
    </source>
</reference>
<name>A0A934VPP9_9BACT</name>
<dbReference type="PANTHER" id="PTHR33383">
    <property type="entry name" value="MEMBRANE PROTEIN INSERTION EFFICIENCY FACTOR-RELATED"/>
    <property type="match status" value="1"/>
</dbReference>
<comment type="caution">
    <text evidence="2">The sequence shown here is derived from an EMBL/GenBank/DDBJ whole genome shotgun (WGS) entry which is preliminary data.</text>
</comment>
<dbReference type="PANTHER" id="PTHR33383:SF1">
    <property type="entry name" value="MEMBRANE PROTEIN INSERTION EFFICIENCY FACTOR-RELATED"/>
    <property type="match status" value="1"/>
</dbReference>
<dbReference type="SMART" id="SM01234">
    <property type="entry name" value="Haemolytic"/>
    <property type="match status" value="1"/>
</dbReference>
<comment type="subcellular location">
    <subcellularLocation>
        <location evidence="1">Cell membrane</location>
        <topology evidence="1">Peripheral membrane protein</topology>
        <orientation evidence="1">Cytoplasmic side</orientation>
    </subcellularLocation>
</comment>
<dbReference type="HAMAP" id="MF_00386">
    <property type="entry name" value="UPF0161_YidD"/>
    <property type="match status" value="1"/>
</dbReference>
<proteinExistence type="inferred from homology"/>
<protein>
    <recommendedName>
        <fullName evidence="1">Putative membrane protein insertion efficiency factor</fullName>
    </recommendedName>
</protein>
<keyword evidence="3" id="KW-1185">Reference proteome</keyword>
<evidence type="ECO:0000256" key="1">
    <source>
        <dbReference type="HAMAP-Rule" id="MF_00386"/>
    </source>
</evidence>
<dbReference type="Pfam" id="PF01809">
    <property type="entry name" value="YidD"/>
    <property type="match status" value="1"/>
</dbReference>
<dbReference type="EMBL" id="JAENIL010000003">
    <property type="protein sequence ID" value="MBK1875749.1"/>
    <property type="molecule type" value="Genomic_DNA"/>
</dbReference>
<organism evidence="2 3">
    <name type="scientific">Pelagicoccus mobilis</name>
    <dbReference type="NCBI Taxonomy" id="415221"/>
    <lineage>
        <taxon>Bacteria</taxon>
        <taxon>Pseudomonadati</taxon>
        <taxon>Verrucomicrobiota</taxon>
        <taxon>Opitutia</taxon>
        <taxon>Puniceicoccales</taxon>
        <taxon>Pelagicoccaceae</taxon>
        <taxon>Pelagicoccus</taxon>
    </lineage>
</organism>